<accession>A0E4G6</accession>
<organism evidence="1 2">
    <name type="scientific">Paramecium tetraurelia</name>
    <dbReference type="NCBI Taxonomy" id="5888"/>
    <lineage>
        <taxon>Eukaryota</taxon>
        <taxon>Sar</taxon>
        <taxon>Alveolata</taxon>
        <taxon>Ciliophora</taxon>
        <taxon>Intramacronucleata</taxon>
        <taxon>Oligohymenophorea</taxon>
        <taxon>Peniculida</taxon>
        <taxon>Parameciidae</taxon>
        <taxon>Paramecium</taxon>
    </lineage>
</organism>
<gene>
    <name evidence="1" type="ORF">GSPATT00023358001</name>
</gene>
<dbReference type="HOGENOM" id="CLU_1889825_0_0_1"/>
<keyword evidence="2" id="KW-1185">Reference proteome</keyword>
<protein>
    <submittedName>
        <fullName evidence="1">Uncharacterized protein</fullName>
    </submittedName>
</protein>
<evidence type="ECO:0000313" key="1">
    <source>
        <dbReference type="EMBL" id="CAK90183.1"/>
    </source>
</evidence>
<sequence length="135" mass="16720">MTKCYKQHMRYEIDKDKHFIKNDQLIIEIKENMYQEYQRIRKRVLFKAYQPYQRICSKTETRNLAENKVLLMKKMIDLQVMKQLTIEKKGIRLGRERKMKFKNQANQEFYNLKIFVVSLKQQENLNQIGFEHYEF</sequence>
<dbReference type="GeneID" id="5043365"/>
<dbReference type="Proteomes" id="UP000000600">
    <property type="component" value="Unassembled WGS sequence"/>
</dbReference>
<dbReference type="InParanoid" id="A0E4G6"/>
<proteinExistence type="predicted"/>
<reference evidence="1 2" key="1">
    <citation type="journal article" date="2006" name="Nature">
        <title>Global trends of whole-genome duplications revealed by the ciliate Paramecium tetraurelia.</title>
        <authorList>
            <consortium name="Genoscope"/>
            <person name="Aury J.-M."/>
            <person name="Jaillon O."/>
            <person name="Duret L."/>
            <person name="Noel B."/>
            <person name="Jubin C."/>
            <person name="Porcel B.M."/>
            <person name="Segurens B."/>
            <person name="Daubin V."/>
            <person name="Anthouard V."/>
            <person name="Aiach N."/>
            <person name="Arnaiz O."/>
            <person name="Billaut A."/>
            <person name="Beisson J."/>
            <person name="Blanc I."/>
            <person name="Bouhouche K."/>
            <person name="Camara F."/>
            <person name="Duharcourt S."/>
            <person name="Guigo R."/>
            <person name="Gogendeau D."/>
            <person name="Katinka M."/>
            <person name="Keller A.-M."/>
            <person name="Kissmehl R."/>
            <person name="Klotz C."/>
            <person name="Koll F."/>
            <person name="Le Moue A."/>
            <person name="Lepere C."/>
            <person name="Malinsky S."/>
            <person name="Nowacki M."/>
            <person name="Nowak J.K."/>
            <person name="Plattner H."/>
            <person name="Poulain J."/>
            <person name="Ruiz F."/>
            <person name="Serrano V."/>
            <person name="Zagulski M."/>
            <person name="Dessen P."/>
            <person name="Betermier M."/>
            <person name="Weissenbach J."/>
            <person name="Scarpelli C."/>
            <person name="Schachter V."/>
            <person name="Sperling L."/>
            <person name="Meyer E."/>
            <person name="Cohen J."/>
            <person name="Wincker P."/>
        </authorList>
    </citation>
    <scope>NUCLEOTIDE SEQUENCE [LARGE SCALE GENOMIC DNA]</scope>
    <source>
        <strain evidence="1 2">Stock d4-2</strain>
    </source>
</reference>
<dbReference type="KEGG" id="ptm:GSPATT00023358001"/>
<dbReference type="RefSeq" id="XP_001457580.1">
    <property type="nucleotide sequence ID" value="XM_001457543.1"/>
</dbReference>
<name>A0E4G6_PARTE</name>
<evidence type="ECO:0000313" key="2">
    <source>
        <dbReference type="Proteomes" id="UP000000600"/>
    </source>
</evidence>
<dbReference type="AlphaFoldDB" id="A0E4G6"/>
<dbReference type="EMBL" id="CT868658">
    <property type="protein sequence ID" value="CAK90183.1"/>
    <property type="molecule type" value="Genomic_DNA"/>
</dbReference>